<feature type="domain" description="FAD-binding" evidence="1">
    <location>
        <begin position="10"/>
        <end position="180"/>
    </location>
</feature>
<dbReference type="Pfam" id="PF01494">
    <property type="entry name" value="FAD_binding_3"/>
    <property type="match status" value="1"/>
</dbReference>
<evidence type="ECO:0000313" key="3">
    <source>
        <dbReference type="Proteomes" id="UP000826462"/>
    </source>
</evidence>
<dbReference type="EMBL" id="CP080096">
    <property type="protein sequence ID" value="QYD73645.1"/>
    <property type="molecule type" value="Genomic_DNA"/>
</dbReference>
<reference evidence="2 3" key="1">
    <citation type="submission" date="2021-07" db="EMBL/GenBank/DDBJ databases">
        <title>Paraburkholderia edwinii protects Aspergillus sp. from phenazines by acting as a toxin sponge.</title>
        <authorList>
            <person name="Dahlstrom K.M."/>
            <person name="Newman D.K."/>
        </authorList>
    </citation>
    <scope>NUCLEOTIDE SEQUENCE [LARGE SCALE GENOMIC DNA]</scope>
    <source>
        <strain evidence="2 3">Pe01</strain>
    </source>
</reference>
<evidence type="ECO:0000259" key="1">
    <source>
        <dbReference type="Pfam" id="PF01494"/>
    </source>
</evidence>
<gene>
    <name evidence="2" type="ORF">KZJ38_28995</name>
</gene>
<keyword evidence="2" id="KW-0503">Monooxygenase</keyword>
<sequence>MDKRFAEQRAIVIGAGIGGLAVAAALANHFGQVVVLERDELPAEVRPRPGAAQTRHLHVLLSGGAAALAELFPGVHTRLIEAGAQLADVGADANFELAGTPKLPRRELNIYSWQLSRPLLEAVLREQLRERENVQLRELSRVIEIVPDENNRAAGVRVESREGKHDELDALLVIDASGRGVPTLDFLKATGRPLPTETTVGTDLTYGTTVYSFPDGAEPDFKQAWVHGKAPEQGRAGFLVKRENGLWDAVLAGRLGDVPPIEDDAFLAFADTLPNQAISTALRRGRREAPIVRFGYPESRWRHFADLTDFPVGLLPLGDAVCNTNPVFGQGMTVAAKEAVMLHRLLAESGGHASSLETIGPAFLKEMEDLVKTPWSGATALDLAYPQTKGERPADMRQRSEYQAGVMKLAAVDPDVHRLMVEVRHLVKPANLLHTPDLQQRVQAVLQHPAASS</sequence>
<dbReference type="InterPro" id="IPR036188">
    <property type="entry name" value="FAD/NAD-bd_sf"/>
</dbReference>
<keyword evidence="3" id="KW-1185">Reference proteome</keyword>
<name>A0ABX8V3K5_9BURK</name>
<dbReference type="SUPFAM" id="SSF51905">
    <property type="entry name" value="FAD/NAD(P)-binding domain"/>
    <property type="match status" value="1"/>
</dbReference>
<accession>A0ABX8V3K5</accession>
<dbReference type="PANTHER" id="PTHR43422">
    <property type="entry name" value="THIAMINE THIAZOLE SYNTHASE"/>
    <property type="match status" value="1"/>
</dbReference>
<dbReference type="Proteomes" id="UP000826462">
    <property type="component" value="Chromosome 2"/>
</dbReference>
<proteinExistence type="predicted"/>
<organism evidence="2 3">
    <name type="scientific">Paraburkholderia edwinii</name>
    <dbReference type="NCBI Taxonomy" id="2861782"/>
    <lineage>
        <taxon>Bacteria</taxon>
        <taxon>Pseudomonadati</taxon>
        <taxon>Pseudomonadota</taxon>
        <taxon>Betaproteobacteria</taxon>
        <taxon>Burkholderiales</taxon>
        <taxon>Burkholderiaceae</taxon>
        <taxon>Paraburkholderia</taxon>
    </lineage>
</organism>
<evidence type="ECO:0000313" key="2">
    <source>
        <dbReference type="EMBL" id="QYD73645.1"/>
    </source>
</evidence>
<keyword evidence="2" id="KW-0560">Oxidoreductase</keyword>
<dbReference type="InterPro" id="IPR002938">
    <property type="entry name" value="FAD-bd"/>
</dbReference>
<dbReference type="RefSeq" id="WP_219803500.1">
    <property type="nucleotide sequence ID" value="NZ_CP080096.1"/>
</dbReference>
<dbReference type="GO" id="GO:0004497">
    <property type="term" value="F:monooxygenase activity"/>
    <property type="evidence" value="ECO:0007669"/>
    <property type="project" value="UniProtKB-KW"/>
</dbReference>
<protein>
    <submittedName>
        <fullName evidence="2">FAD-dependent monooxygenase</fullName>
    </submittedName>
</protein>
<dbReference type="PANTHER" id="PTHR43422:SF3">
    <property type="entry name" value="THIAMINE THIAZOLE SYNTHASE"/>
    <property type="match status" value="1"/>
</dbReference>
<dbReference type="Gene3D" id="3.50.50.60">
    <property type="entry name" value="FAD/NAD(P)-binding domain"/>
    <property type="match status" value="1"/>
</dbReference>